<feature type="compositionally biased region" description="Basic and acidic residues" evidence="8">
    <location>
        <begin position="1079"/>
        <end position="1102"/>
    </location>
</feature>
<dbReference type="Pfam" id="PF00271">
    <property type="entry name" value="Helicase_C"/>
    <property type="match status" value="1"/>
</dbReference>
<dbReference type="InParanoid" id="A0A409WL74"/>
<evidence type="ECO:0000256" key="1">
    <source>
        <dbReference type="ARBA" id="ARBA00005446"/>
    </source>
</evidence>
<name>A0A409WL74_9AGAR</name>
<keyword evidence="3" id="KW-0067">ATP-binding</keyword>
<evidence type="ECO:0000313" key="10">
    <source>
        <dbReference type="EMBL" id="PPQ79276.1"/>
    </source>
</evidence>
<proteinExistence type="inferred from homology"/>
<dbReference type="Gene3D" id="3.40.50.300">
    <property type="entry name" value="P-loop containing nucleotide triphosphate hydrolases"/>
    <property type="match status" value="2"/>
</dbReference>
<comment type="similarity">
    <text evidence="1">Belongs to the helicase family. RecQ subfamily.</text>
</comment>
<dbReference type="InterPro" id="IPR001650">
    <property type="entry name" value="Helicase_C-like"/>
</dbReference>
<feature type="region of interest" description="Disordered" evidence="8">
    <location>
        <begin position="1127"/>
        <end position="1146"/>
    </location>
</feature>
<dbReference type="PANTHER" id="PTHR13710:SF105">
    <property type="entry name" value="ATP-DEPENDENT DNA HELICASE Q1"/>
    <property type="match status" value="1"/>
</dbReference>
<dbReference type="Proteomes" id="UP000284706">
    <property type="component" value="Unassembled WGS sequence"/>
</dbReference>
<evidence type="ECO:0000256" key="6">
    <source>
        <dbReference type="ARBA" id="ARBA00034617"/>
    </source>
</evidence>
<keyword evidence="5" id="KW-0413">Isomerase</keyword>
<evidence type="ECO:0000256" key="5">
    <source>
        <dbReference type="ARBA" id="ARBA00023235"/>
    </source>
</evidence>
<sequence>SGSNAHNELFQYHLKPFHLTHLNLSTYHPFKASRSLVYTSYTLYGSTRTLAVDKKPAIDTIQAHHFDQYCPDSSTKKGQGLASPTRYQDDPTSRALPYIDPTALISKLQLPYTPDEWQIHLIQRILQGYDSIFCAGTGYGKSLISEGLAVLGGKGNCPLKALEHDQATGKDINALVINEDTTKTANLCKDVRTTAAMVYMLPEMALADSFHKLWKDSRFRSRLTAVVVDEAHCIDKWGGDDFRPLYRKLSTLRSYTGYEVPIVSCTDTARTPTFDLIWNTLGYGHRPFWGVDVGTDHPNLFHITRPYSDPKIPFLDVLSILPTVLNDDTASGDIPKTFFFDSEAVCREAVQSIRKVLPPHLRSCAHAFSSDLSEKAKRAAWDKFQDDIHRMLCATDAAGMGCNVSNMSCLLGSKSLSTASQRWGRCGRDGTTEAVCFLLLPKWAFRPIPAESVAHQHLERNRKSKKADETKKDTLQRANLDVKLENFINIGFSDLSMVIFFLCPVLIGLAFRLRAHLRDEFSPTTGLTACHTLNCGSGKPGFRSKKSSFEMTWFLTYKGNHEPGAAVIDAAPKFEPKTVRSESGTEQAILLNLFMSTSNSVEERLYISDCSKYCRSEPTRVSRSAYYRHAPYRNILPPMPAELVASHHGVPLPHSSATSAPSIPLLRPLDPQEGFSEPPRRRRRAEAVAAPTPGISTETGQDSESLGATEGFVETGNGGLDGLEGAHTSYSTNCLSTDCEEQATPDAPAAQLGKPPHSQHAPLPRPYEYTIPADFEPKIDDLRSALAFQRALENASLENEDLDEDNLYLLCNPPAAPLRCLIVNKDIYLHFERASDQTYKNIYKGISQDSPERNFLSHARVKRKLAELTGVYAIVNDMRPNSCIAYTDPFAVLEVCVYCQAPRYSQDQPGEQARQHFYTPPLGTLEDNPSTVKVEPEKSSWKQKSRDSNGAKSVKTEPPAAKVEIVEEGEENKKRHELSPPSEGRPEKRARPEIAEAEEGITSITATPVDPSPSPGTSSITESPGLHTGSTQTAPFNAVLQCFEHQAPSVNQIPQGSPRSPHAQPTPPVEDLISANLKATEDQTKEDNVVAQQDTEKGEIGGEKSQTPPPHPAVTVLLAPSMDVAPSSNTPVTPAAKGVSAQEVPAAPTAPRRIKGGFQFDPKNCCLACYLPRRITNTHNVCIFMNLFGAECLQKNPGAKPTKNDVKAMYDALSEEDKKVWKERRAAKLKEKKSHYHHAPYINVVPPMPAELVAARHGVPLPDFSATRAPSISLLRPLNPQEDALYLLRNSHVLLSIKLFVSLQTRPIRPTRNICKDISQDSLERNFMHYLHQPFCTAGGVRVLPSSSIFPRPALANNLASTFTLFLSVHNSILGAHAMKYREQLLEYNKTCDRMDCLMAYLRGDRRSSQKIWFSCLRAMVQNLM</sequence>
<dbReference type="GO" id="GO:0000724">
    <property type="term" value="P:double-strand break repair via homologous recombination"/>
    <property type="evidence" value="ECO:0007669"/>
    <property type="project" value="TreeGrafter"/>
</dbReference>
<keyword evidence="2" id="KW-0547">Nucleotide-binding</keyword>
<accession>A0A409WL74</accession>
<feature type="compositionally biased region" description="Basic and acidic residues" evidence="8">
    <location>
        <begin position="971"/>
        <end position="994"/>
    </location>
</feature>
<evidence type="ECO:0000256" key="8">
    <source>
        <dbReference type="SAM" id="MobiDB-lite"/>
    </source>
</evidence>
<reference evidence="10 11" key="1">
    <citation type="journal article" date="2018" name="Evol. Lett.">
        <title>Horizontal gene cluster transfer increased hallucinogenic mushroom diversity.</title>
        <authorList>
            <person name="Reynolds H.T."/>
            <person name="Vijayakumar V."/>
            <person name="Gluck-Thaler E."/>
            <person name="Korotkin H.B."/>
            <person name="Matheny P.B."/>
            <person name="Slot J.C."/>
        </authorList>
    </citation>
    <scope>NUCLEOTIDE SEQUENCE [LARGE SCALE GENOMIC DNA]</scope>
    <source>
        <strain evidence="10 11">SRW20</strain>
    </source>
</reference>
<comment type="caution">
    <text evidence="10">The sequence shown here is derived from an EMBL/GenBank/DDBJ whole genome shotgun (WGS) entry which is preliminary data.</text>
</comment>
<evidence type="ECO:0000259" key="9">
    <source>
        <dbReference type="SMART" id="SM00490"/>
    </source>
</evidence>
<feature type="domain" description="Helicase C-terminal" evidence="9">
    <location>
        <begin position="355"/>
        <end position="430"/>
    </location>
</feature>
<gene>
    <name evidence="10" type="ORF">CVT26_000904</name>
</gene>
<dbReference type="SMART" id="SM00490">
    <property type="entry name" value="HELICc"/>
    <property type="match status" value="1"/>
</dbReference>
<dbReference type="GO" id="GO:0005694">
    <property type="term" value="C:chromosome"/>
    <property type="evidence" value="ECO:0007669"/>
    <property type="project" value="TreeGrafter"/>
</dbReference>
<dbReference type="InterPro" id="IPR027417">
    <property type="entry name" value="P-loop_NTPase"/>
</dbReference>
<keyword evidence="4" id="KW-0238">DNA-binding</keyword>
<feature type="region of interest" description="Disordered" evidence="8">
    <location>
        <begin position="1079"/>
        <end position="1110"/>
    </location>
</feature>
<dbReference type="OrthoDB" id="5409596at2759"/>
<feature type="compositionally biased region" description="Polar residues" evidence="8">
    <location>
        <begin position="1015"/>
        <end position="1033"/>
    </location>
</feature>
<organism evidence="10 11">
    <name type="scientific">Gymnopilus dilepis</name>
    <dbReference type="NCBI Taxonomy" id="231916"/>
    <lineage>
        <taxon>Eukaryota</taxon>
        <taxon>Fungi</taxon>
        <taxon>Dikarya</taxon>
        <taxon>Basidiomycota</taxon>
        <taxon>Agaricomycotina</taxon>
        <taxon>Agaricomycetes</taxon>
        <taxon>Agaricomycetidae</taxon>
        <taxon>Agaricales</taxon>
        <taxon>Agaricineae</taxon>
        <taxon>Hymenogastraceae</taxon>
        <taxon>Gymnopilus</taxon>
    </lineage>
</organism>
<dbReference type="SUPFAM" id="SSF52540">
    <property type="entry name" value="P-loop containing nucleoside triphosphate hydrolases"/>
    <property type="match status" value="2"/>
</dbReference>
<evidence type="ECO:0000313" key="11">
    <source>
        <dbReference type="Proteomes" id="UP000284706"/>
    </source>
</evidence>
<dbReference type="GO" id="GO:0043138">
    <property type="term" value="F:3'-5' DNA helicase activity"/>
    <property type="evidence" value="ECO:0007669"/>
    <property type="project" value="UniProtKB-EC"/>
</dbReference>
<feature type="non-terminal residue" evidence="10">
    <location>
        <position position="1"/>
    </location>
</feature>
<feature type="region of interest" description="Disordered" evidence="8">
    <location>
        <begin position="1050"/>
        <end position="1069"/>
    </location>
</feature>
<protein>
    <recommendedName>
        <fullName evidence="7">DNA 3'-5' helicase</fullName>
        <ecNumber evidence="7">5.6.2.4</ecNumber>
    </recommendedName>
</protein>
<feature type="region of interest" description="Disordered" evidence="8">
    <location>
        <begin position="650"/>
        <end position="716"/>
    </location>
</feature>
<dbReference type="CDD" id="cd00084">
    <property type="entry name" value="HMG-box_SF"/>
    <property type="match status" value="1"/>
</dbReference>
<feature type="compositionally biased region" description="Polar residues" evidence="8">
    <location>
        <begin position="694"/>
        <end position="706"/>
    </location>
</feature>
<dbReference type="GO" id="GO:0009378">
    <property type="term" value="F:four-way junction helicase activity"/>
    <property type="evidence" value="ECO:0007669"/>
    <property type="project" value="TreeGrafter"/>
</dbReference>
<feature type="compositionally biased region" description="Basic and acidic residues" evidence="8">
    <location>
        <begin position="934"/>
        <end position="949"/>
    </location>
</feature>
<dbReference type="PANTHER" id="PTHR13710">
    <property type="entry name" value="DNA HELICASE RECQ FAMILY MEMBER"/>
    <property type="match status" value="1"/>
</dbReference>
<dbReference type="STRING" id="231916.A0A409WL74"/>
<dbReference type="InterPro" id="IPR011545">
    <property type="entry name" value="DEAD/DEAH_box_helicase_dom"/>
</dbReference>
<evidence type="ECO:0000256" key="3">
    <source>
        <dbReference type="ARBA" id="ARBA00022840"/>
    </source>
</evidence>
<evidence type="ECO:0000256" key="2">
    <source>
        <dbReference type="ARBA" id="ARBA00022741"/>
    </source>
</evidence>
<comment type="catalytic activity">
    <reaction evidence="6">
        <text>Couples ATP hydrolysis with the unwinding of duplex DNA by translocating in the 3'-5' direction.</text>
        <dbReference type="EC" id="5.6.2.4"/>
    </reaction>
</comment>
<feature type="region of interest" description="Disordered" evidence="8">
    <location>
        <begin position="908"/>
        <end position="1033"/>
    </location>
</feature>
<dbReference type="EC" id="5.6.2.4" evidence="7"/>
<keyword evidence="11" id="KW-1185">Reference proteome</keyword>
<evidence type="ECO:0000256" key="4">
    <source>
        <dbReference type="ARBA" id="ARBA00023125"/>
    </source>
</evidence>
<evidence type="ECO:0000256" key="7">
    <source>
        <dbReference type="ARBA" id="ARBA00034808"/>
    </source>
</evidence>
<feature type="region of interest" description="Disordered" evidence="8">
    <location>
        <begin position="71"/>
        <end position="93"/>
    </location>
</feature>
<feature type="region of interest" description="Disordered" evidence="8">
    <location>
        <begin position="741"/>
        <end position="766"/>
    </location>
</feature>
<dbReference type="GO" id="GO:0003677">
    <property type="term" value="F:DNA binding"/>
    <property type="evidence" value="ECO:0007669"/>
    <property type="project" value="UniProtKB-KW"/>
</dbReference>
<dbReference type="GO" id="GO:0005737">
    <property type="term" value="C:cytoplasm"/>
    <property type="evidence" value="ECO:0007669"/>
    <property type="project" value="TreeGrafter"/>
</dbReference>
<dbReference type="GO" id="GO:0005524">
    <property type="term" value="F:ATP binding"/>
    <property type="evidence" value="ECO:0007669"/>
    <property type="project" value="UniProtKB-KW"/>
</dbReference>
<dbReference type="Pfam" id="PF00270">
    <property type="entry name" value="DEAD"/>
    <property type="match status" value="1"/>
</dbReference>
<dbReference type="CDD" id="cd18785">
    <property type="entry name" value="SF2_C"/>
    <property type="match status" value="1"/>
</dbReference>
<dbReference type="EMBL" id="NHYE01005010">
    <property type="protein sequence ID" value="PPQ79276.1"/>
    <property type="molecule type" value="Genomic_DNA"/>
</dbReference>